<keyword evidence="17" id="KW-1185">Reference proteome</keyword>
<dbReference type="GO" id="GO:0032153">
    <property type="term" value="C:cell division site"/>
    <property type="evidence" value="ECO:0007669"/>
    <property type="project" value="TreeGrafter"/>
</dbReference>
<evidence type="ECO:0000256" key="10">
    <source>
        <dbReference type="ARBA" id="ARBA00023136"/>
    </source>
</evidence>
<dbReference type="GO" id="GO:0005886">
    <property type="term" value="C:plasma membrane"/>
    <property type="evidence" value="ECO:0007669"/>
    <property type="project" value="UniProtKB-SubCell"/>
</dbReference>
<evidence type="ECO:0000259" key="15">
    <source>
        <dbReference type="Pfam" id="PF18075"/>
    </source>
</evidence>
<keyword evidence="8 13" id="KW-0812">Transmembrane</keyword>
<dbReference type="KEGG" id="tig:THII_0782"/>
<dbReference type="InterPro" id="IPR047590">
    <property type="entry name" value="FtsX_proteobact-type"/>
</dbReference>
<dbReference type="PANTHER" id="PTHR47755:SF1">
    <property type="entry name" value="CELL DIVISION PROTEIN FTSX"/>
    <property type="match status" value="1"/>
</dbReference>
<sequence length="324" mass="36050">MKSTMPPEREPRHTAKPPSPTTAWFTHHLYVWFYSLGQIARTPLPSLMTAAVIGIALALPTGLYLLLENVQDISRDWGGAAQISLFLNKSLTEAQVHKLAEQLLQRPDISTVRIILPAEALEEYRALSGFGEALSALKENPLPPVLVVQPATPQTDFQASEAVLDSLSQLKEVEVAQFDMLWLKRLYAMIQIIRRGIGILATLLSLAVLLVIGNTIRLSIYNRREEIEIYKLVGATDAFIRRPFLYIGFWYGLSGGLIAWLLVNLSFWLLQTPVKKLTALYYNQFELVTLDLFSSTVLLLTGALLGLAGAGLAVGYHLKDIQPR</sequence>
<reference evidence="16 17" key="1">
    <citation type="journal article" date="2014" name="ISME J.">
        <title>Ecophysiology of Thioploca ingrica as revealed by the complete genome sequence supplemented with proteomic evidence.</title>
        <authorList>
            <person name="Kojima H."/>
            <person name="Ogura Y."/>
            <person name="Yamamoto N."/>
            <person name="Togashi T."/>
            <person name="Mori H."/>
            <person name="Watanabe T."/>
            <person name="Nemoto F."/>
            <person name="Kurokawa K."/>
            <person name="Hayashi T."/>
            <person name="Fukui M."/>
        </authorList>
    </citation>
    <scope>NUCLEOTIDE SEQUENCE [LARGE SCALE GENOMIC DNA]</scope>
</reference>
<feature type="domain" description="ABC3 transporter permease C-terminal" evidence="14">
    <location>
        <begin position="199"/>
        <end position="312"/>
    </location>
</feature>
<dbReference type="PIRSF" id="PIRSF003097">
    <property type="entry name" value="FtsX"/>
    <property type="match status" value="1"/>
</dbReference>
<evidence type="ECO:0000313" key="16">
    <source>
        <dbReference type="EMBL" id="BAP55079.1"/>
    </source>
</evidence>
<organism evidence="16 17">
    <name type="scientific">Thioploca ingrica</name>
    <dbReference type="NCBI Taxonomy" id="40754"/>
    <lineage>
        <taxon>Bacteria</taxon>
        <taxon>Pseudomonadati</taxon>
        <taxon>Pseudomonadota</taxon>
        <taxon>Gammaproteobacteria</taxon>
        <taxon>Thiotrichales</taxon>
        <taxon>Thiotrichaceae</taxon>
        <taxon>Thioploca</taxon>
    </lineage>
</organism>
<evidence type="ECO:0000256" key="1">
    <source>
        <dbReference type="ARBA" id="ARBA00004429"/>
    </source>
</evidence>
<evidence type="ECO:0000256" key="6">
    <source>
        <dbReference type="ARBA" id="ARBA00022519"/>
    </source>
</evidence>
<feature type="transmembrane region" description="Helical" evidence="13">
    <location>
        <begin position="290"/>
        <end position="318"/>
    </location>
</feature>
<comment type="similarity">
    <text evidence="2 12">Belongs to the ABC-4 integral membrane protein family. FtsX subfamily.</text>
</comment>
<evidence type="ECO:0000256" key="11">
    <source>
        <dbReference type="ARBA" id="ARBA00023306"/>
    </source>
</evidence>
<keyword evidence="5 12" id="KW-1003">Cell membrane</keyword>
<comment type="function">
    <text evidence="12">Part of the ABC transporter FtsEX involved in cellular division.</text>
</comment>
<dbReference type="STRING" id="40754.THII_0782"/>
<dbReference type="Pfam" id="PF02687">
    <property type="entry name" value="FtsX"/>
    <property type="match status" value="1"/>
</dbReference>
<feature type="transmembrane region" description="Helical" evidence="13">
    <location>
        <begin position="46"/>
        <end position="67"/>
    </location>
</feature>
<dbReference type="AlphaFoldDB" id="A0A090ADX4"/>
<comment type="subcellular location">
    <subcellularLocation>
        <location evidence="1">Cell inner membrane</location>
        <topology evidence="1">Multi-pass membrane protein</topology>
    </subcellularLocation>
</comment>
<evidence type="ECO:0000256" key="8">
    <source>
        <dbReference type="ARBA" id="ARBA00022692"/>
    </source>
</evidence>
<evidence type="ECO:0000256" key="9">
    <source>
        <dbReference type="ARBA" id="ARBA00022989"/>
    </source>
</evidence>
<feature type="domain" description="FtsX extracellular" evidence="15">
    <location>
        <begin position="82"/>
        <end position="174"/>
    </location>
</feature>
<dbReference type="PANTHER" id="PTHR47755">
    <property type="entry name" value="CELL DIVISION PROTEIN FTSX"/>
    <property type="match status" value="1"/>
</dbReference>
<evidence type="ECO:0000313" key="17">
    <source>
        <dbReference type="Proteomes" id="UP000031623"/>
    </source>
</evidence>
<evidence type="ECO:0000256" key="12">
    <source>
        <dbReference type="PIRNR" id="PIRNR003097"/>
    </source>
</evidence>
<dbReference type="InterPro" id="IPR003838">
    <property type="entry name" value="ABC3_permease_C"/>
</dbReference>
<dbReference type="NCBIfam" id="TIGR00439">
    <property type="entry name" value="FtsX_Gneg"/>
    <property type="match status" value="1"/>
</dbReference>
<dbReference type="Proteomes" id="UP000031623">
    <property type="component" value="Chromosome"/>
</dbReference>
<evidence type="ECO:0000256" key="7">
    <source>
        <dbReference type="ARBA" id="ARBA00022618"/>
    </source>
</evidence>
<dbReference type="InterPro" id="IPR040690">
    <property type="entry name" value="FtsX_ECD"/>
</dbReference>
<keyword evidence="7 12" id="KW-0132">Cell division</keyword>
<dbReference type="EMBL" id="AP014633">
    <property type="protein sequence ID" value="BAP55079.1"/>
    <property type="molecule type" value="Genomic_DNA"/>
</dbReference>
<dbReference type="InterPro" id="IPR004513">
    <property type="entry name" value="FtsX"/>
</dbReference>
<evidence type="ECO:0000256" key="13">
    <source>
        <dbReference type="SAM" id="Phobius"/>
    </source>
</evidence>
<proteinExistence type="inferred from homology"/>
<keyword evidence="6 12" id="KW-0997">Cell inner membrane</keyword>
<feature type="transmembrane region" description="Helical" evidence="13">
    <location>
        <begin position="192"/>
        <end position="212"/>
    </location>
</feature>
<dbReference type="GO" id="GO:0051301">
    <property type="term" value="P:cell division"/>
    <property type="evidence" value="ECO:0007669"/>
    <property type="project" value="UniProtKB-KW"/>
</dbReference>
<evidence type="ECO:0000256" key="5">
    <source>
        <dbReference type="ARBA" id="ARBA00022475"/>
    </source>
</evidence>
<keyword evidence="11 12" id="KW-0131">Cell cycle</keyword>
<evidence type="ECO:0000259" key="14">
    <source>
        <dbReference type="Pfam" id="PF02687"/>
    </source>
</evidence>
<evidence type="ECO:0000256" key="2">
    <source>
        <dbReference type="ARBA" id="ARBA00007379"/>
    </source>
</evidence>
<evidence type="ECO:0000256" key="3">
    <source>
        <dbReference type="ARBA" id="ARBA00011160"/>
    </source>
</evidence>
<evidence type="ECO:0000256" key="4">
    <source>
        <dbReference type="ARBA" id="ARBA00021907"/>
    </source>
</evidence>
<dbReference type="HOGENOM" id="CLU_073546_0_0_6"/>
<keyword evidence="10 12" id="KW-0472">Membrane</keyword>
<gene>
    <name evidence="16" type="ORF">THII_0782</name>
</gene>
<accession>A0A090ADX4</accession>
<dbReference type="OrthoDB" id="9813411at2"/>
<feature type="transmembrane region" description="Helical" evidence="13">
    <location>
        <begin position="249"/>
        <end position="270"/>
    </location>
</feature>
<dbReference type="Pfam" id="PF18075">
    <property type="entry name" value="FtsX_ECD"/>
    <property type="match status" value="1"/>
</dbReference>
<protein>
    <recommendedName>
        <fullName evidence="4 12">Cell division protein FtsX</fullName>
    </recommendedName>
</protein>
<keyword evidence="9 13" id="KW-1133">Transmembrane helix</keyword>
<dbReference type="Gene3D" id="3.30.70.3040">
    <property type="match status" value="1"/>
</dbReference>
<comment type="subunit">
    <text evidence="3">Forms a membrane-associated complex with FtsE.</text>
</comment>
<name>A0A090ADX4_9GAMM</name>